<dbReference type="Pfam" id="PF00725">
    <property type="entry name" value="3HCDH"/>
    <property type="match status" value="1"/>
</dbReference>
<dbReference type="SUPFAM" id="SSF48179">
    <property type="entry name" value="6-phosphogluconate dehydrogenase C-terminal domain-like"/>
    <property type="match status" value="1"/>
</dbReference>
<dbReference type="Gene3D" id="3.40.50.720">
    <property type="entry name" value="NAD(P)-binding Rossmann-like Domain"/>
    <property type="match status" value="1"/>
</dbReference>
<evidence type="ECO:0000259" key="13">
    <source>
        <dbReference type="Pfam" id="PF02737"/>
    </source>
</evidence>
<dbReference type="GO" id="GO:0006631">
    <property type="term" value="P:fatty acid metabolic process"/>
    <property type="evidence" value="ECO:0007669"/>
    <property type="project" value="InterPro"/>
</dbReference>
<evidence type="ECO:0000256" key="2">
    <source>
        <dbReference type="ARBA" id="ARBA00005086"/>
    </source>
</evidence>
<evidence type="ECO:0000256" key="6">
    <source>
        <dbReference type="ARBA" id="ARBA00022553"/>
    </source>
</evidence>
<comment type="subcellular location">
    <subcellularLocation>
        <location evidence="1">Cytoplasm</location>
    </subcellularLocation>
</comment>
<dbReference type="InterPro" id="IPR008927">
    <property type="entry name" value="6-PGluconate_DH-like_C_sf"/>
</dbReference>
<evidence type="ECO:0000256" key="7">
    <source>
        <dbReference type="ARBA" id="ARBA00023002"/>
    </source>
</evidence>
<reference evidence="14 15" key="1">
    <citation type="submission" date="2019-03" db="EMBL/GenBank/DDBJ databases">
        <title>Draft genome sequences of novel Actinobacteria.</title>
        <authorList>
            <person name="Sahin N."/>
            <person name="Ay H."/>
            <person name="Saygin H."/>
        </authorList>
    </citation>
    <scope>NUCLEOTIDE SEQUENCE [LARGE SCALE GENOMIC DNA]</scope>
    <source>
        <strain evidence="14 15">7K502</strain>
    </source>
</reference>
<name>A0A4R4YUD2_9PSEU</name>
<evidence type="ECO:0000256" key="3">
    <source>
        <dbReference type="ARBA" id="ARBA00009463"/>
    </source>
</evidence>
<dbReference type="GO" id="GO:0005737">
    <property type="term" value="C:cytoplasm"/>
    <property type="evidence" value="ECO:0007669"/>
    <property type="project" value="UniProtKB-SubCell"/>
</dbReference>
<evidence type="ECO:0000256" key="9">
    <source>
        <dbReference type="ARBA" id="ARBA00038962"/>
    </source>
</evidence>
<evidence type="ECO:0000259" key="12">
    <source>
        <dbReference type="Pfam" id="PF00725"/>
    </source>
</evidence>
<organism evidence="14 15">
    <name type="scientific">Saccharopolyspora elongata</name>
    <dbReference type="NCBI Taxonomy" id="2530387"/>
    <lineage>
        <taxon>Bacteria</taxon>
        <taxon>Bacillati</taxon>
        <taxon>Actinomycetota</taxon>
        <taxon>Actinomycetes</taxon>
        <taxon>Pseudonocardiales</taxon>
        <taxon>Pseudonocardiaceae</taxon>
        <taxon>Saccharopolyspora</taxon>
    </lineage>
</organism>
<dbReference type="Pfam" id="PF02737">
    <property type="entry name" value="3HCDH_N"/>
    <property type="match status" value="1"/>
</dbReference>
<evidence type="ECO:0000313" key="15">
    <source>
        <dbReference type="Proteomes" id="UP000294947"/>
    </source>
</evidence>
<evidence type="ECO:0000256" key="8">
    <source>
        <dbReference type="ARBA" id="ARBA00023027"/>
    </source>
</evidence>
<accession>A0A4R4YUD2</accession>
<comment type="subunit">
    <text evidence="4">Homodimer.</text>
</comment>
<dbReference type="PIRSF" id="PIRSF000105">
    <property type="entry name" value="HCDH"/>
    <property type="match status" value="1"/>
</dbReference>
<sequence length="314" mass="33628">MHPQWTKVAVVGAGTIGLSWAALFASRGIEVRISDPRDDLADVVRDAMPMLAASIPGADTDDLLGRIRLTGELAEAVADAELVQENGPERLEFKRRLFADIARLAPENAVLASSSSGIIASAIAAELPDEVAARLLVAHPFNPPQVVPLVEIVPGERTAEPVVAAATEFYRALGKTPVRLHKEIPGFVANRLQSAIMQESIFLVQGGVVRADELDEVMKASLGGRYAAVGPFESFHLGGGPGGIRHMMAHLGVGMAERWKDLGHPELIPETIAAIADQTEAAYGAGPEAYRERSELRDRKQNALNTALHDIEHN</sequence>
<keyword evidence="5" id="KW-0963">Cytoplasm</keyword>
<dbReference type="EMBL" id="SMKW01000027">
    <property type="protein sequence ID" value="TDD48971.1"/>
    <property type="molecule type" value="Genomic_DNA"/>
</dbReference>
<dbReference type="PROSITE" id="PS00067">
    <property type="entry name" value="3HCDH"/>
    <property type="match status" value="1"/>
</dbReference>
<comment type="similarity">
    <text evidence="3">Belongs to the 3-hydroxyacyl-CoA dehydrogenase family.</text>
</comment>
<dbReference type="OrthoDB" id="9771883at2"/>
<feature type="domain" description="3-hydroxyacyl-CoA dehydrogenase C-terminal" evidence="12">
    <location>
        <begin position="186"/>
        <end position="254"/>
    </location>
</feature>
<evidence type="ECO:0000256" key="4">
    <source>
        <dbReference type="ARBA" id="ARBA00011738"/>
    </source>
</evidence>
<dbReference type="InterPro" id="IPR036291">
    <property type="entry name" value="NAD(P)-bd_dom_sf"/>
</dbReference>
<dbReference type="GO" id="GO:0050104">
    <property type="term" value="F:L-gulonate 3-dehydrogenase activity"/>
    <property type="evidence" value="ECO:0007669"/>
    <property type="project" value="UniProtKB-EC"/>
</dbReference>
<keyword evidence="15" id="KW-1185">Reference proteome</keyword>
<dbReference type="InterPro" id="IPR006108">
    <property type="entry name" value="3HC_DH_C"/>
</dbReference>
<evidence type="ECO:0000256" key="5">
    <source>
        <dbReference type="ARBA" id="ARBA00022490"/>
    </source>
</evidence>
<dbReference type="RefSeq" id="WP_132487589.1">
    <property type="nucleotide sequence ID" value="NZ_SMKW01000027.1"/>
</dbReference>
<evidence type="ECO:0000256" key="10">
    <source>
        <dbReference type="ARBA" id="ARBA00042709"/>
    </source>
</evidence>
<comment type="caution">
    <text evidence="14">The sequence shown here is derived from an EMBL/GenBank/DDBJ whole genome shotgun (WGS) entry which is preliminary data.</text>
</comment>
<evidence type="ECO:0000313" key="14">
    <source>
        <dbReference type="EMBL" id="TDD48971.1"/>
    </source>
</evidence>
<gene>
    <name evidence="14" type="ORF">E1288_20810</name>
</gene>
<evidence type="ECO:0000256" key="1">
    <source>
        <dbReference type="ARBA" id="ARBA00004496"/>
    </source>
</evidence>
<keyword evidence="7" id="KW-0560">Oxidoreductase</keyword>
<feature type="site" description="Important for catalytic activity" evidence="11">
    <location>
        <position position="139"/>
    </location>
</feature>
<dbReference type="InterPro" id="IPR022694">
    <property type="entry name" value="3-OHacyl-CoA_DH"/>
</dbReference>
<dbReference type="PANTHER" id="PTHR48075">
    <property type="entry name" value="3-HYDROXYACYL-COA DEHYDROGENASE FAMILY PROTEIN"/>
    <property type="match status" value="1"/>
</dbReference>
<dbReference type="InterPro" id="IPR013328">
    <property type="entry name" value="6PGD_dom2"/>
</dbReference>
<evidence type="ECO:0000256" key="11">
    <source>
        <dbReference type="PIRSR" id="PIRSR000105-1"/>
    </source>
</evidence>
<dbReference type="InterPro" id="IPR006176">
    <property type="entry name" value="3-OHacyl-CoA_DH_NAD-bd"/>
</dbReference>
<dbReference type="Proteomes" id="UP000294947">
    <property type="component" value="Unassembled WGS sequence"/>
</dbReference>
<dbReference type="AlphaFoldDB" id="A0A4R4YUD2"/>
<dbReference type="InterPro" id="IPR006180">
    <property type="entry name" value="3-OHacyl-CoA_DH_CS"/>
</dbReference>
<keyword evidence="6" id="KW-0597">Phosphoprotein</keyword>
<keyword evidence="8" id="KW-0520">NAD</keyword>
<dbReference type="GO" id="GO:0070403">
    <property type="term" value="F:NAD+ binding"/>
    <property type="evidence" value="ECO:0007669"/>
    <property type="project" value="InterPro"/>
</dbReference>
<dbReference type="Gene3D" id="1.10.1040.10">
    <property type="entry name" value="N-(1-d-carboxylethyl)-l-norvaline Dehydrogenase, domain 2"/>
    <property type="match status" value="1"/>
</dbReference>
<dbReference type="PANTHER" id="PTHR48075:SF1">
    <property type="entry name" value="LAMBDA-CRYSTALLIN HOMOLOG"/>
    <property type="match status" value="1"/>
</dbReference>
<dbReference type="SUPFAM" id="SSF51735">
    <property type="entry name" value="NAD(P)-binding Rossmann-fold domains"/>
    <property type="match status" value="1"/>
</dbReference>
<protein>
    <recommendedName>
        <fullName evidence="10">L-gulonate 3-dehydrogenase</fullName>
        <ecNumber evidence="9">1.1.1.45</ecNumber>
    </recommendedName>
    <alternativeName>
        <fullName evidence="10">L-gulonate 3-dehydrogenase</fullName>
    </alternativeName>
</protein>
<dbReference type="EC" id="1.1.1.45" evidence="9"/>
<proteinExistence type="inferred from homology"/>
<feature type="domain" description="3-hydroxyacyl-CoA dehydrogenase NAD binding" evidence="13">
    <location>
        <begin position="7"/>
        <end position="183"/>
    </location>
</feature>
<comment type="pathway">
    <text evidence="2">Lipid metabolism; butanoate metabolism.</text>
</comment>